<evidence type="ECO:0000313" key="2">
    <source>
        <dbReference type="Proteomes" id="UP000530234"/>
    </source>
</evidence>
<gene>
    <name evidence="1" type="ORF">FOE67_15440</name>
</gene>
<dbReference type="EMBL" id="VKHS01000369">
    <property type="protein sequence ID" value="MBB0230871.1"/>
    <property type="molecule type" value="Genomic_DNA"/>
</dbReference>
<evidence type="ECO:0008006" key="3">
    <source>
        <dbReference type="Google" id="ProtNLM"/>
    </source>
</evidence>
<sequence>MTAISGMMGRRALRTTLAVGAVSLGLAGLTACERPTPNAHFTLGSSTSSPETASDCYGHDDPLGVERAQECLEHTDDAPSFTSQRGETFRVGVDPSIAEHGWLLFVNGETRSVDPYTTTFQNFPVDDLHAMSQADPFGEEEEDEGITVSVVKLTGDYDSEELMAAYQAQDEDAFNEALYGRFEGVWNARLEPGN</sequence>
<evidence type="ECO:0000313" key="1">
    <source>
        <dbReference type="EMBL" id="MBB0230871.1"/>
    </source>
</evidence>
<protein>
    <recommendedName>
        <fullName evidence="3">DUF2771 domain-containing protein</fullName>
    </recommendedName>
</protein>
<keyword evidence="2" id="KW-1185">Reference proteome</keyword>
<accession>A0A7W3XXJ1</accession>
<name>A0A7W3XXJ1_9ACTN</name>
<dbReference type="RefSeq" id="WP_182664706.1">
    <property type="nucleotide sequence ID" value="NZ_VKHS01000369.1"/>
</dbReference>
<comment type="caution">
    <text evidence="1">The sequence shown here is derived from an EMBL/GenBank/DDBJ whole genome shotgun (WGS) entry which is preliminary data.</text>
</comment>
<dbReference type="Proteomes" id="UP000530234">
    <property type="component" value="Unassembled WGS sequence"/>
</dbReference>
<organism evidence="1 2">
    <name type="scientific">Streptomyces calidiresistens</name>
    <dbReference type="NCBI Taxonomy" id="1485586"/>
    <lineage>
        <taxon>Bacteria</taxon>
        <taxon>Bacillati</taxon>
        <taxon>Actinomycetota</taxon>
        <taxon>Actinomycetes</taxon>
        <taxon>Kitasatosporales</taxon>
        <taxon>Streptomycetaceae</taxon>
        <taxon>Streptomyces</taxon>
    </lineage>
</organism>
<reference evidence="2" key="1">
    <citation type="submission" date="2019-10" db="EMBL/GenBank/DDBJ databases">
        <title>Streptomyces sp. nov., a novel actinobacterium isolated from alkaline environment.</title>
        <authorList>
            <person name="Golinska P."/>
        </authorList>
    </citation>
    <scope>NUCLEOTIDE SEQUENCE [LARGE SCALE GENOMIC DNA]</scope>
    <source>
        <strain evidence="2">DSM 42108</strain>
    </source>
</reference>
<dbReference type="AlphaFoldDB" id="A0A7W3XXJ1"/>
<proteinExistence type="predicted"/>